<proteinExistence type="predicted"/>
<sequence>MPDYKPMSSSRSDKYKPNSGHKRRRGDKEPKAARAKILRAKQREHVISPEIETTRPWGMPNASSIETERLVNLVQMPLLLSQSVSIAGQVAPPPSPPTTATPTTAGDFTASGEEETVGPDYQLPELSAHSHPRTIEELDACATKIIESSAQFIYIYLENPDSPAPEYIKLIWDCIASYRRYTLGQASFYVAVQQGNLNNALLNLAMCFFDIVSADNLMGTRWIFDNIMTEVEIFGFSSQVEEEVKKMCSEGARVHELLTDMQGDPCPSVGSILDCKYLPKQCLVEVGKVFAGSFLDRYHKRTSGVAPHQNENGNLYL</sequence>
<accession>A0A7C8V073</accession>
<comment type="caution">
    <text evidence="2">The sequence shown here is derived from an EMBL/GenBank/DDBJ whole genome shotgun (WGS) entry which is preliminary data.</text>
</comment>
<evidence type="ECO:0000313" key="3">
    <source>
        <dbReference type="Proteomes" id="UP000474640"/>
    </source>
</evidence>
<organism evidence="2 3">
    <name type="scientific">Orbilia oligospora</name>
    <name type="common">Nematode-trapping fungus</name>
    <name type="synonym">Arthrobotrys oligospora</name>
    <dbReference type="NCBI Taxonomy" id="2813651"/>
    <lineage>
        <taxon>Eukaryota</taxon>
        <taxon>Fungi</taxon>
        <taxon>Dikarya</taxon>
        <taxon>Ascomycota</taxon>
        <taxon>Pezizomycotina</taxon>
        <taxon>Orbiliomycetes</taxon>
        <taxon>Orbiliales</taxon>
        <taxon>Orbiliaceae</taxon>
        <taxon>Orbilia</taxon>
    </lineage>
</organism>
<dbReference type="Proteomes" id="UP000474640">
    <property type="component" value="Unassembled WGS sequence"/>
</dbReference>
<name>A0A7C8V073_ORBOL</name>
<gene>
    <name evidence="2" type="ORF">TWF970_010796</name>
</gene>
<dbReference type="AlphaFoldDB" id="A0A7C8V073"/>
<dbReference type="EMBL" id="JAABOJ010000073">
    <property type="protein sequence ID" value="KAF3270593.1"/>
    <property type="molecule type" value="Genomic_DNA"/>
</dbReference>
<reference evidence="2 3" key="1">
    <citation type="submission" date="2020-01" db="EMBL/GenBank/DDBJ databases">
        <authorList>
            <person name="Palmer J.M."/>
        </authorList>
    </citation>
    <scope>NUCLEOTIDE SEQUENCE [LARGE SCALE GENOMIC DNA]</scope>
    <source>
        <strain evidence="2 3">TWF970</strain>
    </source>
</reference>
<feature type="region of interest" description="Disordered" evidence="1">
    <location>
        <begin position="1"/>
        <end position="46"/>
    </location>
</feature>
<protein>
    <submittedName>
        <fullName evidence="2">Uncharacterized protein</fullName>
    </submittedName>
</protein>
<evidence type="ECO:0000256" key="1">
    <source>
        <dbReference type="SAM" id="MobiDB-lite"/>
    </source>
</evidence>
<evidence type="ECO:0000313" key="2">
    <source>
        <dbReference type="EMBL" id="KAF3270593.1"/>
    </source>
</evidence>
<feature type="region of interest" description="Disordered" evidence="1">
    <location>
        <begin position="89"/>
        <end position="112"/>
    </location>
</feature>